<dbReference type="OrthoDB" id="9775208at2"/>
<comment type="caution">
    <text evidence="3">The sequence shown here is derived from an EMBL/GenBank/DDBJ whole genome shotgun (WGS) entry which is preliminary data.</text>
</comment>
<dbReference type="RefSeq" id="WP_071244359.1">
    <property type="nucleotide sequence ID" value="NZ_CBTJ020000091.1"/>
</dbReference>
<dbReference type="SUPFAM" id="SSF53756">
    <property type="entry name" value="UDP-Glycosyltransferase/glycogen phosphorylase"/>
    <property type="match status" value="1"/>
</dbReference>
<keyword evidence="3" id="KW-0808">Transferase</keyword>
<reference evidence="3" key="1">
    <citation type="submission" date="2013-07" db="EMBL/GenBank/DDBJ databases">
        <authorList>
            <person name="McIlroy S."/>
        </authorList>
    </citation>
    <scope>NUCLEOTIDE SEQUENCE [LARGE SCALE GENOMIC DNA]</scope>
    <source>
        <strain evidence="3">Run_A_D11</strain>
    </source>
</reference>
<dbReference type="CDD" id="cd03808">
    <property type="entry name" value="GT4_CapM-like"/>
    <property type="match status" value="1"/>
</dbReference>
<keyword evidence="4" id="KW-1185">Reference proteome</keyword>
<dbReference type="InterPro" id="IPR028098">
    <property type="entry name" value="Glyco_trans_4-like_N"/>
</dbReference>
<feature type="region of interest" description="Disordered" evidence="1">
    <location>
        <begin position="386"/>
        <end position="415"/>
    </location>
</feature>
<dbReference type="AlphaFoldDB" id="W6M7U8"/>
<dbReference type="Proteomes" id="UP000035760">
    <property type="component" value="Unassembled WGS sequence"/>
</dbReference>
<evidence type="ECO:0000259" key="2">
    <source>
        <dbReference type="Pfam" id="PF13477"/>
    </source>
</evidence>
<evidence type="ECO:0000256" key="1">
    <source>
        <dbReference type="SAM" id="MobiDB-lite"/>
    </source>
</evidence>
<dbReference type="Pfam" id="PF13477">
    <property type="entry name" value="Glyco_trans_4_2"/>
    <property type="match status" value="1"/>
</dbReference>
<proteinExistence type="predicted"/>
<organism evidence="3 4">
    <name type="scientific">Candidatus Competibacter denitrificans Run_A_D11</name>
    <dbReference type="NCBI Taxonomy" id="1400863"/>
    <lineage>
        <taxon>Bacteria</taxon>
        <taxon>Pseudomonadati</taxon>
        <taxon>Pseudomonadota</taxon>
        <taxon>Gammaproteobacteria</taxon>
        <taxon>Candidatus Competibacteraceae</taxon>
        <taxon>Candidatus Competibacter</taxon>
    </lineage>
</organism>
<reference evidence="3" key="2">
    <citation type="submission" date="2014-03" db="EMBL/GenBank/DDBJ databases">
        <title>Candidatus Competibacter-lineage genomes retrieved from metagenomes reveal functional metabolic diversity.</title>
        <authorList>
            <person name="McIlroy S.J."/>
            <person name="Albertsen M."/>
            <person name="Andresen E.K."/>
            <person name="Saunders A.M."/>
            <person name="Kristiansen R."/>
            <person name="Stokholm-Bjerregaard M."/>
            <person name="Nielsen K.L."/>
            <person name="Nielsen P.H."/>
        </authorList>
    </citation>
    <scope>NUCLEOTIDE SEQUENCE</scope>
    <source>
        <strain evidence="3">Run_A_D11</strain>
    </source>
</reference>
<dbReference type="Pfam" id="PF13692">
    <property type="entry name" value="Glyco_trans_1_4"/>
    <property type="match status" value="1"/>
</dbReference>
<name>W6M7U8_9GAMM</name>
<gene>
    <name evidence="3" type="ORF">BN873_80004</name>
</gene>
<dbReference type="EC" id="2.4.1.-" evidence="3"/>
<dbReference type="PANTHER" id="PTHR12526:SF638">
    <property type="entry name" value="SPORE COAT PROTEIN SA"/>
    <property type="match status" value="1"/>
</dbReference>
<sequence>MNAKRAHILYFVTEDWFFCSHFIERAIAARQAGYQVSVLTRVRAHGDRIRAEGFKLIPLEIHRKGLNPFRELSTILEVARIYRREQPDLVHHFALKPIIYGTLASWLAAIKHCVNAPVGMGFVFSSSSRLARLIRPIMQLSLRALLNPPGSRVVFENADDLAESIKGGLVRPKAAVLIRGAGVDTLDFQPRPEPEGIPKVVLVARMLWEKGISEFVEAARRLRARHIAARLLLVGAPDPENPAAIPVAQLQAWAEENVVEWWGQRSDVAEILADSHIVCLPSYYREGLPKALLEALAAGRPVVATDAPGCREAVRHGDNGFLVPDRDPEALTNALATLLGDPALRQRMGASGRRRAETEFASPLVCEATLGLYRELLTDEKHATLPDAAGLDRPPGIAGTDPLATPDPVRSNRRS</sequence>
<accession>W6M7U8</accession>
<evidence type="ECO:0000313" key="3">
    <source>
        <dbReference type="EMBL" id="CDI04046.1"/>
    </source>
</evidence>
<dbReference type="EMBL" id="CBTJ020000091">
    <property type="protein sequence ID" value="CDI04046.1"/>
    <property type="molecule type" value="Genomic_DNA"/>
</dbReference>
<dbReference type="Gene3D" id="3.40.50.2000">
    <property type="entry name" value="Glycogen Phosphorylase B"/>
    <property type="match status" value="2"/>
</dbReference>
<feature type="domain" description="Glycosyltransferase subfamily 4-like N-terminal" evidence="2">
    <location>
        <begin position="7"/>
        <end position="143"/>
    </location>
</feature>
<evidence type="ECO:0000313" key="4">
    <source>
        <dbReference type="Proteomes" id="UP000035760"/>
    </source>
</evidence>
<keyword evidence="3" id="KW-0328">Glycosyltransferase</keyword>
<dbReference type="PANTHER" id="PTHR12526">
    <property type="entry name" value="GLYCOSYLTRANSFERASE"/>
    <property type="match status" value="1"/>
</dbReference>
<dbReference type="GO" id="GO:0016757">
    <property type="term" value="F:glycosyltransferase activity"/>
    <property type="evidence" value="ECO:0007669"/>
    <property type="project" value="UniProtKB-KW"/>
</dbReference>
<protein>
    <submittedName>
        <fullName evidence="3">Alpha-D-QuiNAc alpha-1,3-galactosyltransferase</fullName>
        <ecNumber evidence="3">2.4.1.-</ecNumber>
    </submittedName>
</protein>
<dbReference type="STRING" id="1400863.BN873_80004"/>